<dbReference type="InterPro" id="IPR031621">
    <property type="entry name" value="HisKA_7TM"/>
</dbReference>
<feature type="transmembrane region" description="Helical" evidence="6">
    <location>
        <begin position="149"/>
        <end position="167"/>
    </location>
</feature>
<feature type="domain" description="PAC" evidence="8">
    <location>
        <begin position="300"/>
        <end position="354"/>
    </location>
</feature>
<dbReference type="SUPFAM" id="SSF55785">
    <property type="entry name" value="PYP-like sensor domain (PAS domain)"/>
    <property type="match status" value="1"/>
</dbReference>
<dbReference type="SUPFAM" id="SSF55874">
    <property type="entry name" value="ATPase domain of HSP90 chaperone/DNA topoisomerase II/histidine kinase"/>
    <property type="match status" value="1"/>
</dbReference>
<evidence type="ECO:0000313" key="10">
    <source>
        <dbReference type="Proteomes" id="UP000245657"/>
    </source>
</evidence>
<evidence type="ECO:0000256" key="3">
    <source>
        <dbReference type="ARBA" id="ARBA00022553"/>
    </source>
</evidence>
<evidence type="ECO:0000256" key="2">
    <source>
        <dbReference type="ARBA" id="ARBA00012438"/>
    </source>
</evidence>
<dbReference type="PRINTS" id="PR00344">
    <property type="entry name" value="BCTRLSENSOR"/>
</dbReference>
<dbReference type="InterPro" id="IPR000014">
    <property type="entry name" value="PAS"/>
</dbReference>
<dbReference type="RefSeq" id="WP_109967043.1">
    <property type="nucleotide sequence ID" value="NZ_CP176093.1"/>
</dbReference>
<dbReference type="EC" id="2.7.13.3" evidence="2"/>
<feature type="transmembrane region" description="Helical" evidence="6">
    <location>
        <begin position="38"/>
        <end position="58"/>
    </location>
</feature>
<feature type="domain" description="Histidine kinase" evidence="7">
    <location>
        <begin position="463"/>
        <end position="562"/>
    </location>
</feature>
<keyword evidence="3" id="KW-0597">Phosphoprotein</keyword>
<dbReference type="Gene3D" id="3.30.450.20">
    <property type="entry name" value="PAS domain"/>
    <property type="match status" value="1"/>
</dbReference>
<keyword evidence="6" id="KW-0472">Membrane</keyword>
<dbReference type="CDD" id="cd00130">
    <property type="entry name" value="PAS"/>
    <property type="match status" value="1"/>
</dbReference>
<name>A0A2V2NEL8_9EURY</name>
<dbReference type="SMART" id="SM00387">
    <property type="entry name" value="HATPase_c"/>
    <property type="match status" value="1"/>
</dbReference>
<dbReference type="InterPro" id="IPR013656">
    <property type="entry name" value="PAS_4"/>
</dbReference>
<dbReference type="Pfam" id="PF08448">
    <property type="entry name" value="PAS_4"/>
    <property type="match status" value="1"/>
</dbReference>
<evidence type="ECO:0000256" key="1">
    <source>
        <dbReference type="ARBA" id="ARBA00000085"/>
    </source>
</evidence>
<evidence type="ECO:0000256" key="5">
    <source>
        <dbReference type="ARBA" id="ARBA00022777"/>
    </source>
</evidence>
<dbReference type="NCBIfam" id="TIGR00229">
    <property type="entry name" value="sensory_box"/>
    <property type="match status" value="1"/>
</dbReference>
<comment type="catalytic activity">
    <reaction evidence="1">
        <text>ATP + protein L-histidine = ADP + protein N-phospho-L-histidine.</text>
        <dbReference type="EC" id="2.7.13.3"/>
    </reaction>
</comment>
<dbReference type="Proteomes" id="UP000245657">
    <property type="component" value="Unassembled WGS sequence"/>
</dbReference>
<dbReference type="Pfam" id="PF02518">
    <property type="entry name" value="HATPase_c"/>
    <property type="match status" value="1"/>
</dbReference>
<dbReference type="PROSITE" id="PS50109">
    <property type="entry name" value="HIS_KIN"/>
    <property type="match status" value="1"/>
</dbReference>
<accession>A0A2V2NEL8</accession>
<dbReference type="InterPro" id="IPR052162">
    <property type="entry name" value="Sensor_kinase/Photoreceptor"/>
</dbReference>
<feature type="transmembrane region" description="Helical" evidence="6">
    <location>
        <begin position="205"/>
        <end position="226"/>
    </location>
</feature>
<reference evidence="9 10" key="1">
    <citation type="submission" date="2018-05" db="EMBL/GenBank/DDBJ databases">
        <title>Draft genome of Methanospirillum lacunae Ki8-1.</title>
        <authorList>
            <person name="Dueholm M.S."/>
            <person name="Nielsen P.H."/>
            <person name="Bakmann L.F."/>
            <person name="Otzen D.E."/>
        </authorList>
    </citation>
    <scope>NUCLEOTIDE SEQUENCE [LARGE SCALE GENOMIC DNA]</scope>
    <source>
        <strain evidence="9 10">Ki8-1</strain>
    </source>
</reference>
<dbReference type="EMBL" id="QGMY01000002">
    <property type="protein sequence ID" value="PWR73763.1"/>
    <property type="molecule type" value="Genomic_DNA"/>
</dbReference>
<dbReference type="InterPro" id="IPR005467">
    <property type="entry name" value="His_kinase_dom"/>
</dbReference>
<dbReference type="AlphaFoldDB" id="A0A2V2NEL8"/>
<dbReference type="InterPro" id="IPR000700">
    <property type="entry name" value="PAS-assoc_C"/>
</dbReference>
<feature type="transmembrane region" description="Helical" evidence="6">
    <location>
        <begin position="6"/>
        <end position="26"/>
    </location>
</feature>
<dbReference type="InterPro" id="IPR003594">
    <property type="entry name" value="HATPase_dom"/>
</dbReference>
<evidence type="ECO:0000259" key="7">
    <source>
        <dbReference type="PROSITE" id="PS50109"/>
    </source>
</evidence>
<keyword evidence="6" id="KW-0812">Transmembrane</keyword>
<evidence type="ECO:0000256" key="6">
    <source>
        <dbReference type="SAM" id="Phobius"/>
    </source>
</evidence>
<dbReference type="InterPro" id="IPR035965">
    <property type="entry name" value="PAS-like_dom_sf"/>
</dbReference>
<comment type="caution">
    <text evidence="9">The sequence shown here is derived from an EMBL/GenBank/DDBJ whole genome shotgun (WGS) entry which is preliminary data.</text>
</comment>
<keyword evidence="10" id="KW-1185">Reference proteome</keyword>
<proteinExistence type="predicted"/>
<dbReference type="PANTHER" id="PTHR43304:SF1">
    <property type="entry name" value="PAC DOMAIN-CONTAINING PROTEIN"/>
    <property type="match status" value="1"/>
</dbReference>
<evidence type="ECO:0000256" key="4">
    <source>
        <dbReference type="ARBA" id="ARBA00022679"/>
    </source>
</evidence>
<dbReference type="PANTHER" id="PTHR43304">
    <property type="entry name" value="PHYTOCHROME-LIKE PROTEIN CPH1"/>
    <property type="match status" value="1"/>
</dbReference>
<dbReference type="Pfam" id="PF16927">
    <property type="entry name" value="HisKA_7TM"/>
    <property type="match status" value="1"/>
</dbReference>
<organism evidence="9 10">
    <name type="scientific">Methanospirillum lacunae</name>
    <dbReference type="NCBI Taxonomy" id="668570"/>
    <lineage>
        <taxon>Archaea</taxon>
        <taxon>Methanobacteriati</taxon>
        <taxon>Methanobacteriota</taxon>
        <taxon>Stenosarchaea group</taxon>
        <taxon>Methanomicrobia</taxon>
        <taxon>Methanomicrobiales</taxon>
        <taxon>Methanospirillaceae</taxon>
        <taxon>Methanospirillum</taxon>
    </lineage>
</organism>
<dbReference type="PROSITE" id="PS50113">
    <property type="entry name" value="PAC"/>
    <property type="match status" value="1"/>
</dbReference>
<sequence length="569" mass="63376">MDLFSILVWFCLVSACITYGLGFFVLSKNSSSPVNRLFFAVMLGASYWAVGEFLIWHVNSYEGSWFWLKASSFWTLVIATTVHFSLTFTSHWLSKREHILKIILLIYLPSLFFAALGICTNSTYIMLHAGTGYQYSPVYGSVAFQIESIYFLFLMLSALYFCVQSWIRSHKERVRRQCALVSTGFLLIIGLGSQSAFYLPRNGIILPNLVFIGIVLFSFIIAYTILRYGLFTLGPEAVASNIISTMPDGLVLTDMNGLIISGNSASAKLFRLKPGHMEGLHVTSCISVDEFSRITQLVSESGTLSDYECNLKGSEVPVSIASSLVRDPEGDPAGIILILRDITARKSAERALEIANEKVTLLSRLTRHDLSNLVTSLLGYLTLIREDGRATIDNPHFIACIDLAEKISQHLQFSHEYHMVGSHDPVWIHLPHAIQAASHDLATGSVQISMNLPEVMIYADPLFRKVIYNLFENAIRHGNSITGILISSLQSKNGDLELFIEDDGDGIREDEKELIFYHGYGKNSGLGLTMVREILSVTGISITETGIFGQGARFKLIIPSDYWKTDKPD</sequence>
<gene>
    <name evidence="9" type="ORF">DK846_00920</name>
</gene>
<keyword evidence="6" id="KW-1133">Transmembrane helix</keyword>
<protein>
    <recommendedName>
        <fullName evidence="2">histidine kinase</fullName>
        <ecNumber evidence="2">2.7.13.3</ecNumber>
    </recommendedName>
</protein>
<evidence type="ECO:0000259" key="8">
    <source>
        <dbReference type="PROSITE" id="PS50113"/>
    </source>
</evidence>
<dbReference type="GeneID" id="97549088"/>
<keyword evidence="4" id="KW-0808">Transferase</keyword>
<dbReference type="InterPro" id="IPR036890">
    <property type="entry name" value="HATPase_C_sf"/>
</dbReference>
<dbReference type="Gene3D" id="3.30.565.10">
    <property type="entry name" value="Histidine kinase-like ATPase, C-terminal domain"/>
    <property type="match status" value="1"/>
</dbReference>
<dbReference type="InterPro" id="IPR004358">
    <property type="entry name" value="Sig_transdc_His_kin-like_C"/>
</dbReference>
<feature type="transmembrane region" description="Helical" evidence="6">
    <location>
        <begin position="105"/>
        <end position="129"/>
    </location>
</feature>
<keyword evidence="5 9" id="KW-0418">Kinase</keyword>
<dbReference type="OrthoDB" id="8127at2157"/>
<evidence type="ECO:0000313" key="9">
    <source>
        <dbReference type="EMBL" id="PWR73763.1"/>
    </source>
</evidence>
<feature type="transmembrane region" description="Helical" evidence="6">
    <location>
        <begin position="73"/>
        <end position="93"/>
    </location>
</feature>
<dbReference type="GO" id="GO:0004673">
    <property type="term" value="F:protein histidine kinase activity"/>
    <property type="evidence" value="ECO:0007669"/>
    <property type="project" value="UniProtKB-EC"/>
</dbReference>
<feature type="transmembrane region" description="Helical" evidence="6">
    <location>
        <begin position="179"/>
        <end position="199"/>
    </location>
</feature>